<dbReference type="Gene3D" id="3.20.20.210">
    <property type="match status" value="1"/>
</dbReference>
<dbReference type="EMBL" id="FMUQ01000005">
    <property type="protein sequence ID" value="SCX92311.1"/>
    <property type="molecule type" value="Genomic_DNA"/>
</dbReference>
<dbReference type="CDD" id="cd03311">
    <property type="entry name" value="CIMS_C_terminal_like"/>
    <property type="match status" value="1"/>
</dbReference>
<comment type="caution">
    <text evidence="2">The sequence shown here is derived from an EMBL/GenBank/DDBJ whole genome shotgun (WGS) entry which is preliminary data.</text>
</comment>
<keyword evidence="3" id="KW-1185">Reference proteome</keyword>
<dbReference type="NCBIfam" id="NF005085">
    <property type="entry name" value="PRK06520.1"/>
    <property type="match status" value="1"/>
</dbReference>
<dbReference type="PANTHER" id="PTHR43844:SF1">
    <property type="entry name" value="METHIONINE SYNTHASE"/>
    <property type="match status" value="1"/>
</dbReference>
<feature type="domain" description="Cobalamin-independent methionine synthase MetE C-terminal/archaeal" evidence="1">
    <location>
        <begin position="21"/>
        <end position="356"/>
    </location>
</feature>
<dbReference type="InterPro" id="IPR002629">
    <property type="entry name" value="Met_Synth_C/arc"/>
</dbReference>
<protein>
    <submittedName>
        <fullName evidence="2">5-methyltetrahydropteroyltriglutamate--homocysteine methyltransferase</fullName>
    </submittedName>
</protein>
<keyword evidence="2" id="KW-0489">Methyltransferase</keyword>
<dbReference type="GO" id="GO:0032259">
    <property type="term" value="P:methylation"/>
    <property type="evidence" value="ECO:0007669"/>
    <property type="project" value="UniProtKB-KW"/>
</dbReference>
<gene>
    <name evidence="2" type="ORF">SAMN02910354_00848</name>
</gene>
<dbReference type="Proteomes" id="UP000199588">
    <property type="component" value="Unassembled WGS sequence"/>
</dbReference>
<dbReference type="Pfam" id="PF01717">
    <property type="entry name" value="Meth_synt_2"/>
    <property type="match status" value="1"/>
</dbReference>
<dbReference type="PANTHER" id="PTHR43844">
    <property type="entry name" value="METHIONINE SYNTHASE"/>
    <property type="match status" value="1"/>
</dbReference>
<name>A0A1G5BQ91_9PAST</name>
<reference evidence="2 3" key="1">
    <citation type="submission" date="2016-10" db="EMBL/GenBank/DDBJ databases">
        <authorList>
            <person name="Varghese N."/>
            <person name="Submissions S."/>
        </authorList>
    </citation>
    <scope>NUCLEOTIDE SEQUENCE [LARGE SCALE GENOMIC DNA]</scope>
    <source>
        <strain evidence="2 3">DSM 22022</strain>
    </source>
</reference>
<dbReference type="InterPro" id="IPR038071">
    <property type="entry name" value="UROD/MetE-like_sf"/>
</dbReference>
<dbReference type="SUPFAM" id="SSF51726">
    <property type="entry name" value="UROD/MetE-like"/>
    <property type="match status" value="1"/>
</dbReference>
<keyword evidence="2" id="KW-0808">Transferase</keyword>
<evidence type="ECO:0000313" key="2">
    <source>
        <dbReference type="EMBL" id="SCX92311.1"/>
    </source>
</evidence>
<dbReference type="GO" id="GO:0008168">
    <property type="term" value="F:methyltransferase activity"/>
    <property type="evidence" value="ECO:0007669"/>
    <property type="project" value="UniProtKB-KW"/>
</dbReference>
<evidence type="ECO:0000259" key="1">
    <source>
        <dbReference type="Pfam" id="PF01717"/>
    </source>
</evidence>
<organism evidence="2 3">
    <name type="scientific">Basfia succiniciproducens</name>
    <dbReference type="NCBI Taxonomy" id="653940"/>
    <lineage>
        <taxon>Bacteria</taxon>
        <taxon>Pseudomonadati</taxon>
        <taxon>Pseudomonadota</taxon>
        <taxon>Gammaproteobacteria</taxon>
        <taxon>Pasteurellales</taxon>
        <taxon>Pasteurellaceae</taxon>
        <taxon>Basfia</taxon>
    </lineage>
</organism>
<dbReference type="RefSeq" id="WP_090654594.1">
    <property type="nucleotide sequence ID" value="NZ_CP015031.1"/>
</dbReference>
<evidence type="ECO:0000313" key="3">
    <source>
        <dbReference type="Proteomes" id="UP000199588"/>
    </source>
</evidence>
<accession>A0A1G5BQ91</accession>
<sequence>MTKLFPNATVRTSAPYRFDIVGSFLRSDAIKSARAACACGDISCADLTRAEDAEIAKLVERQKSVGLHAVTDGEFRRTFWHLDFLAGLDGVEEVDAEKFSVQFKHHNVRPKTLKIVGKVDFSENHPFVEHFRSVNELAKGTEVKFTIPSPSMLHLITNVRATNYQPIPRYENNNQQLLDDIADAYIKAMNIFYKLGCRNLQLDDTSWGEFCAEDKRAAYQERGFDLDQIAKDYVYMLNKIVDAKPAQDIAITMHICRGNFRSTWFSAGGYEPVAEILFGSCRVDGFFLEYDSDRAGDFKPLRFIKNQQVVLGLVTSKDGTLENREDIINRIKEAAQYVDINQLCLSPQCGFASTEEGNILTEEQQWAKLNFIREIAEEVWGK</sequence>
<proteinExistence type="predicted"/>